<feature type="domain" description="ATP-grasp" evidence="12">
    <location>
        <begin position="104"/>
        <end position="287"/>
    </location>
</feature>
<dbReference type="InterPro" id="IPR013651">
    <property type="entry name" value="ATP-grasp_RimK-type"/>
</dbReference>
<organism evidence="13 14">
    <name type="scientific">Vreelandella subglaciescola</name>
    <dbReference type="NCBI Taxonomy" id="29571"/>
    <lineage>
        <taxon>Bacteria</taxon>
        <taxon>Pseudomonadati</taxon>
        <taxon>Pseudomonadota</taxon>
        <taxon>Gammaproteobacteria</taxon>
        <taxon>Oceanospirillales</taxon>
        <taxon>Halomonadaceae</taxon>
        <taxon>Vreelandella</taxon>
    </lineage>
</organism>
<dbReference type="InterPro" id="IPR004666">
    <property type="entry name" value="Rp_bS6_RimK/Lys_biosynth_LsyX"/>
</dbReference>
<dbReference type="HAMAP" id="MF_01552">
    <property type="entry name" value="RimK"/>
    <property type="match status" value="1"/>
</dbReference>
<keyword evidence="6 11" id="KW-0460">Magnesium</keyword>
<dbReference type="PANTHER" id="PTHR21621:SF7">
    <property type="entry name" value="RIBOSOMAL PROTEIN BS6--L-GLUTAMATE LIGASE"/>
    <property type="match status" value="1"/>
</dbReference>
<dbReference type="Gene3D" id="3.30.470.20">
    <property type="entry name" value="ATP-grasp fold, B domain"/>
    <property type="match status" value="1"/>
</dbReference>
<dbReference type="EMBL" id="LT670847">
    <property type="protein sequence ID" value="SHM43752.1"/>
    <property type="molecule type" value="Genomic_DNA"/>
</dbReference>
<name>A0A1M7ISH1_9GAMM</name>
<dbReference type="Pfam" id="PF08443">
    <property type="entry name" value="RimK"/>
    <property type="match status" value="1"/>
</dbReference>
<dbReference type="AlphaFoldDB" id="A0A1M7ISH1"/>
<dbReference type="PANTHER" id="PTHR21621">
    <property type="entry name" value="RIBOSOMAL PROTEIN S6 MODIFICATION PROTEIN"/>
    <property type="match status" value="1"/>
</dbReference>
<dbReference type="GO" id="GO:0005524">
    <property type="term" value="F:ATP binding"/>
    <property type="evidence" value="ECO:0007669"/>
    <property type="project" value="UniProtKB-UniRule"/>
</dbReference>
<dbReference type="OrthoDB" id="3865600at2"/>
<dbReference type="InParanoid" id="A0A1M7ISH1"/>
<evidence type="ECO:0000259" key="12">
    <source>
        <dbReference type="PROSITE" id="PS50975"/>
    </source>
</evidence>
<reference evidence="13 14" key="1">
    <citation type="submission" date="2016-11" db="EMBL/GenBank/DDBJ databases">
        <authorList>
            <person name="Jaros S."/>
            <person name="Januszkiewicz K."/>
            <person name="Wedrychowicz H."/>
        </authorList>
    </citation>
    <scope>NUCLEOTIDE SEQUENCE [LARGE SCALE GENOMIC DNA]</scope>
    <source>
        <strain evidence="13 14">ACAM 12</strain>
    </source>
</reference>
<comment type="similarity">
    <text evidence="11">Belongs to the RimK family.</text>
</comment>
<dbReference type="STRING" id="29571.SAMN05878437_2950"/>
<dbReference type="GO" id="GO:0006412">
    <property type="term" value="P:translation"/>
    <property type="evidence" value="ECO:0007669"/>
    <property type="project" value="UniProtKB-KW"/>
</dbReference>
<dbReference type="Gene3D" id="3.40.50.20">
    <property type="match status" value="1"/>
</dbReference>
<dbReference type="SUPFAM" id="SSF56059">
    <property type="entry name" value="Glutathione synthetase ATP-binding domain-like"/>
    <property type="match status" value="1"/>
</dbReference>
<feature type="binding site" evidence="11">
    <location>
        <position position="260"/>
    </location>
    <ligand>
        <name>Mn(2+)</name>
        <dbReference type="ChEBI" id="CHEBI:29035"/>
        <label>1</label>
    </ligand>
</feature>
<sequence length="302" mass="32822">MHIALLSRNRNLYSTRRLVEAAEARGHSARVVDTLRCYMSIASHHPSIHYKGHNIEPFDAVIPRIGSSVTFYGCAVLRQFEMMGTYVVNDSVSISRSRDKLRSLQLLSRKGLGLPITGFAHSPDDIPDLITMVKGAPLVIKLLEGTQGIGVVLAETNQAAESVIQAFMGMKANIMVQEYIKEAKGADIRCFVIGDKVVASMKRQAADGEFRSNLHRGGSASVIRITPEERSTAIRAAKAMGLRVAGVDLLRANHGPVIMEVNSSPGLRGIESATGKDIAGLIIEHIEKNAVIKRKTPHKPKG</sequence>
<comment type="cofactor">
    <cofactor evidence="1">
        <name>Mn(2+)</name>
        <dbReference type="ChEBI" id="CHEBI:29035"/>
    </cofactor>
</comment>
<keyword evidence="8 11" id="KW-0464">Manganese</keyword>
<evidence type="ECO:0000313" key="14">
    <source>
        <dbReference type="Proteomes" id="UP000190911"/>
    </source>
</evidence>
<evidence type="ECO:0000256" key="11">
    <source>
        <dbReference type="HAMAP-Rule" id="MF_01552"/>
    </source>
</evidence>
<dbReference type="FunFam" id="3.30.470.20:FF:000016">
    <property type="entry name" value="Ribosomal protein S6--L-glutamate ligase"/>
    <property type="match status" value="1"/>
</dbReference>
<dbReference type="FunFam" id="3.30.1490.20:FF:000005">
    <property type="entry name" value="Probable alpha-L-glutamate ligase 1"/>
    <property type="match status" value="1"/>
</dbReference>
<evidence type="ECO:0000256" key="1">
    <source>
        <dbReference type="ARBA" id="ARBA00001936"/>
    </source>
</evidence>
<keyword evidence="14" id="KW-1185">Reference proteome</keyword>
<comment type="cofactor">
    <cofactor evidence="11">
        <name>Mg(2+)</name>
        <dbReference type="ChEBI" id="CHEBI:18420"/>
    </cofactor>
    <cofactor evidence="11">
        <name>Mn(2+)</name>
        <dbReference type="ChEBI" id="CHEBI:29035"/>
    </cofactor>
    <text evidence="11">Binds 2 magnesium or manganese ions per subunit.</text>
</comment>
<keyword evidence="2 11" id="KW-0436">Ligase</keyword>
<dbReference type="FunCoup" id="A0A1M7ISH1">
    <property type="interactions" value="224"/>
</dbReference>
<evidence type="ECO:0000256" key="6">
    <source>
        <dbReference type="ARBA" id="ARBA00022842"/>
    </source>
</evidence>
<dbReference type="InterPro" id="IPR023533">
    <property type="entry name" value="RimK"/>
</dbReference>
<evidence type="ECO:0000256" key="5">
    <source>
        <dbReference type="ARBA" id="ARBA00022840"/>
    </source>
</evidence>
<dbReference type="FunFam" id="3.40.50.20:FF:000004">
    <property type="entry name" value="Probable alpha-L-glutamate ligase"/>
    <property type="match status" value="1"/>
</dbReference>
<evidence type="ECO:0000256" key="7">
    <source>
        <dbReference type="ARBA" id="ARBA00022917"/>
    </source>
</evidence>
<dbReference type="InterPro" id="IPR013815">
    <property type="entry name" value="ATP_grasp_subdomain_1"/>
</dbReference>
<feature type="binding site" evidence="11">
    <location>
        <position position="262"/>
    </location>
    <ligand>
        <name>Mg(2+)</name>
        <dbReference type="ChEBI" id="CHEBI:18420"/>
        <label>2</label>
    </ligand>
</feature>
<dbReference type="Pfam" id="PF18030">
    <property type="entry name" value="Rimk_N"/>
    <property type="match status" value="1"/>
</dbReference>
<gene>
    <name evidence="11" type="primary">rimK</name>
    <name evidence="13" type="ORF">SAMN05878437_2950</name>
</gene>
<dbReference type="PROSITE" id="PS50975">
    <property type="entry name" value="ATP_GRASP"/>
    <property type="match status" value="1"/>
</dbReference>
<evidence type="ECO:0000313" key="13">
    <source>
        <dbReference type="EMBL" id="SHM43752.1"/>
    </source>
</evidence>
<dbReference type="RefSeq" id="WP_079554806.1">
    <property type="nucleotide sequence ID" value="NZ_LT670847.1"/>
</dbReference>
<evidence type="ECO:0000256" key="4">
    <source>
        <dbReference type="ARBA" id="ARBA00022741"/>
    </source>
</evidence>
<feature type="binding site" evidence="11">
    <location>
        <position position="248"/>
    </location>
    <ligand>
        <name>Mn(2+)</name>
        <dbReference type="ChEBI" id="CHEBI:29035"/>
        <label>1</label>
    </ligand>
</feature>
<dbReference type="NCBIfam" id="NF007764">
    <property type="entry name" value="PRK10446.1"/>
    <property type="match status" value="1"/>
</dbReference>
<dbReference type="GO" id="GO:0018169">
    <property type="term" value="F:ribosomal S6-glutamic acid ligase activity"/>
    <property type="evidence" value="ECO:0007669"/>
    <property type="project" value="TreeGrafter"/>
</dbReference>
<evidence type="ECO:0000256" key="2">
    <source>
        <dbReference type="ARBA" id="ARBA00022598"/>
    </source>
</evidence>
<feature type="binding site" evidence="11">
    <location>
        <begin position="178"/>
        <end position="179"/>
    </location>
    <ligand>
        <name>ATP</name>
        <dbReference type="ChEBI" id="CHEBI:30616"/>
    </ligand>
</feature>
<dbReference type="GO" id="GO:0046872">
    <property type="term" value="F:metal ion binding"/>
    <property type="evidence" value="ECO:0007669"/>
    <property type="project" value="UniProtKB-KW"/>
</dbReference>
<keyword evidence="7 11" id="KW-0648">Protein biosynthesis</keyword>
<comment type="similarity">
    <text evidence="9">In the C-terminal section; belongs to the RimK family.</text>
</comment>
<feature type="binding site" evidence="11">
    <location>
        <position position="260"/>
    </location>
    <ligand>
        <name>Mg(2+)</name>
        <dbReference type="ChEBI" id="CHEBI:18420"/>
        <label>1</label>
    </ligand>
</feature>
<proteinExistence type="inferred from homology"/>
<feature type="binding site" evidence="11">
    <location>
        <position position="248"/>
    </location>
    <ligand>
        <name>Mg(2+)</name>
        <dbReference type="ChEBI" id="CHEBI:18420"/>
        <label>1</label>
    </ligand>
</feature>
<keyword evidence="4 11" id="KW-0547">Nucleotide-binding</keyword>
<feature type="binding site" evidence="11">
    <location>
        <position position="262"/>
    </location>
    <ligand>
        <name>Mn(2+)</name>
        <dbReference type="ChEBI" id="CHEBI:29035"/>
        <label>2</label>
    </ligand>
</feature>
<feature type="binding site" evidence="11">
    <location>
        <position position="260"/>
    </location>
    <ligand>
        <name>Mn(2+)</name>
        <dbReference type="ChEBI" id="CHEBI:29035"/>
        <label>2</label>
    </ligand>
</feature>
<accession>A0A1M7ISH1</accession>
<dbReference type="Proteomes" id="UP000190911">
    <property type="component" value="Chromosome I"/>
</dbReference>
<dbReference type="GO" id="GO:0009432">
    <property type="term" value="P:SOS response"/>
    <property type="evidence" value="ECO:0007669"/>
    <property type="project" value="TreeGrafter"/>
</dbReference>
<feature type="binding site" evidence="11">
    <location>
        <position position="141"/>
    </location>
    <ligand>
        <name>ATP</name>
        <dbReference type="ChEBI" id="CHEBI:30616"/>
    </ligand>
</feature>
<protein>
    <recommendedName>
        <fullName evidence="10 11">Probable alpha-L-glutamate ligase</fullName>
        <ecNumber evidence="11">6.3.2.-</ecNumber>
    </recommendedName>
</protein>
<keyword evidence="3 11" id="KW-0479">Metal-binding</keyword>
<feature type="binding site" evidence="11">
    <location>
        <position position="260"/>
    </location>
    <ligand>
        <name>Mg(2+)</name>
        <dbReference type="ChEBI" id="CHEBI:18420"/>
        <label>2</label>
    </ligand>
</feature>
<dbReference type="Gene3D" id="3.30.1490.20">
    <property type="entry name" value="ATP-grasp fold, A domain"/>
    <property type="match status" value="1"/>
</dbReference>
<evidence type="ECO:0000256" key="8">
    <source>
        <dbReference type="ARBA" id="ARBA00023211"/>
    </source>
</evidence>
<feature type="binding site" evidence="11">
    <location>
        <begin position="211"/>
        <end position="213"/>
    </location>
    <ligand>
        <name>ATP</name>
        <dbReference type="ChEBI" id="CHEBI:30616"/>
    </ligand>
</feature>
<dbReference type="NCBIfam" id="TIGR00768">
    <property type="entry name" value="rimK_fam"/>
    <property type="match status" value="1"/>
</dbReference>
<dbReference type="GO" id="GO:0005737">
    <property type="term" value="C:cytoplasm"/>
    <property type="evidence" value="ECO:0007669"/>
    <property type="project" value="TreeGrafter"/>
</dbReference>
<evidence type="ECO:0000256" key="10">
    <source>
        <dbReference type="ARBA" id="ARBA00072141"/>
    </source>
</evidence>
<dbReference type="InterPro" id="IPR041107">
    <property type="entry name" value="Rimk_N"/>
</dbReference>
<dbReference type="EC" id="6.3.2.-" evidence="11"/>
<evidence type="ECO:0000256" key="9">
    <source>
        <dbReference type="ARBA" id="ARBA00061239"/>
    </source>
</evidence>
<evidence type="ECO:0000256" key="3">
    <source>
        <dbReference type="ARBA" id="ARBA00022723"/>
    </source>
</evidence>
<keyword evidence="5 11" id="KW-0067">ATP-binding</keyword>
<dbReference type="InterPro" id="IPR011761">
    <property type="entry name" value="ATP-grasp"/>
</dbReference>
<feature type="binding site" evidence="11">
    <location>
        <position position="187"/>
    </location>
    <ligand>
        <name>ATP</name>
        <dbReference type="ChEBI" id="CHEBI:30616"/>
    </ligand>
</feature>